<organism evidence="2 3">
    <name type="scientific">Neobacillus piezotolerans</name>
    <dbReference type="NCBI Taxonomy" id="2259171"/>
    <lineage>
        <taxon>Bacteria</taxon>
        <taxon>Bacillati</taxon>
        <taxon>Bacillota</taxon>
        <taxon>Bacilli</taxon>
        <taxon>Bacillales</taxon>
        <taxon>Bacillaceae</taxon>
        <taxon>Neobacillus</taxon>
    </lineage>
</organism>
<dbReference type="Proteomes" id="UP000257144">
    <property type="component" value="Unassembled WGS sequence"/>
</dbReference>
<keyword evidence="1" id="KW-1133">Transmembrane helix</keyword>
<evidence type="ECO:0000313" key="3">
    <source>
        <dbReference type="Proteomes" id="UP000257144"/>
    </source>
</evidence>
<dbReference type="AlphaFoldDB" id="A0A3D8GWN4"/>
<dbReference type="RefSeq" id="WP_115450781.1">
    <property type="nucleotide sequence ID" value="NZ_QNQT01000001.1"/>
</dbReference>
<gene>
    <name evidence="2" type="ORF">DRW41_04735</name>
</gene>
<dbReference type="OrthoDB" id="2892501at2"/>
<feature type="transmembrane region" description="Helical" evidence="1">
    <location>
        <begin position="7"/>
        <end position="27"/>
    </location>
</feature>
<evidence type="ECO:0000313" key="2">
    <source>
        <dbReference type="EMBL" id="RDU38867.1"/>
    </source>
</evidence>
<comment type="caution">
    <text evidence="2">The sequence shown here is derived from an EMBL/GenBank/DDBJ whole genome shotgun (WGS) entry which is preliminary data.</text>
</comment>
<keyword evidence="1" id="KW-0812">Transmembrane</keyword>
<keyword evidence="1" id="KW-0472">Membrane</keyword>
<reference evidence="2 3" key="1">
    <citation type="submission" date="2018-07" db="EMBL/GenBank/DDBJ databases">
        <title>Bacillus sp. YLB-04 draft genome sequence.</title>
        <authorList>
            <person name="Yu L."/>
            <person name="Tang X."/>
        </authorList>
    </citation>
    <scope>NUCLEOTIDE SEQUENCE [LARGE SCALE GENOMIC DNA]</scope>
    <source>
        <strain evidence="2 3">YLB-04</strain>
    </source>
</reference>
<evidence type="ECO:0000256" key="1">
    <source>
        <dbReference type="SAM" id="Phobius"/>
    </source>
</evidence>
<sequence>MKLKSFIVALSALVGTAGILYLIGHIFEISPFMFHYDFTSDSGGFNMAAGSFLPVLIGLLASFVAEKYYLHKAKAKLG</sequence>
<proteinExistence type="predicted"/>
<protein>
    <submittedName>
        <fullName evidence="2">Uncharacterized protein</fullName>
    </submittedName>
</protein>
<accession>A0A3D8GWN4</accession>
<name>A0A3D8GWN4_9BACI</name>
<dbReference type="EMBL" id="QNQT01000001">
    <property type="protein sequence ID" value="RDU38867.1"/>
    <property type="molecule type" value="Genomic_DNA"/>
</dbReference>
<feature type="transmembrane region" description="Helical" evidence="1">
    <location>
        <begin position="47"/>
        <end position="65"/>
    </location>
</feature>
<keyword evidence="3" id="KW-1185">Reference proteome</keyword>